<accession>A0AAE1LRI0</accession>
<dbReference type="Proteomes" id="UP001219518">
    <property type="component" value="Unassembled WGS sequence"/>
</dbReference>
<dbReference type="EMBL" id="JAHWGI010001400">
    <property type="protein sequence ID" value="KAK3929418.1"/>
    <property type="molecule type" value="Genomic_DNA"/>
</dbReference>
<dbReference type="Gene3D" id="3.60.10.10">
    <property type="entry name" value="Endonuclease/exonuclease/phosphatase"/>
    <property type="match status" value="1"/>
</dbReference>
<proteinExistence type="predicted"/>
<organism evidence="1 2">
    <name type="scientific">Frankliniella fusca</name>
    <dbReference type="NCBI Taxonomy" id="407009"/>
    <lineage>
        <taxon>Eukaryota</taxon>
        <taxon>Metazoa</taxon>
        <taxon>Ecdysozoa</taxon>
        <taxon>Arthropoda</taxon>
        <taxon>Hexapoda</taxon>
        <taxon>Insecta</taxon>
        <taxon>Pterygota</taxon>
        <taxon>Neoptera</taxon>
        <taxon>Paraneoptera</taxon>
        <taxon>Thysanoptera</taxon>
        <taxon>Terebrantia</taxon>
        <taxon>Thripoidea</taxon>
        <taxon>Thripidae</taxon>
        <taxon>Frankliniella</taxon>
    </lineage>
</organism>
<name>A0AAE1LRI0_9NEOP</name>
<sequence length="310" mass="36043">MKKDSAFLTKTDKDPVKNAKLLEINFRSIRNKINLFREIFDKESPQIIVTAIKFKLKTHQLFLIAMYRSPSASTTEDWDTFIKKKTQELILTTDPFCNKILLKGDLNINTLDSSKKTKEFLDLLEAANLSPTFNQSTRRNLLSGNDSSSDNIFTNSVRPIDHQIIRNYKLLDHDILSAKINLGANKPITQYKIGRKVNEETMTLLEIQLSTEDWTNVFNSEDPNQAYNEFLEIFLYYYNTICPVLKSKISPDKKKIVNFSVDINYYHNMICFLESILPTSSNRESVLKSIKLYRSKLKLAYDIKRKRVNE</sequence>
<keyword evidence="2" id="KW-1185">Reference proteome</keyword>
<evidence type="ECO:0000313" key="2">
    <source>
        <dbReference type="Proteomes" id="UP001219518"/>
    </source>
</evidence>
<gene>
    <name evidence="1" type="ORF">KUF71_018055</name>
</gene>
<protein>
    <submittedName>
        <fullName evidence="1">tRNA sulfurtransferase</fullName>
    </submittedName>
</protein>
<dbReference type="InterPro" id="IPR036691">
    <property type="entry name" value="Endo/exonu/phosph_ase_sf"/>
</dbReference>
<dbReference type="AlphaFoldDB" id="A0AAE1LRI0"/>
<comment type="caution">
    <text evidence="1">The sequence shown here is derived from an EMBL/GenBank/DDBJ whole genome shotgun (WGS) entry which is preliminary data.</text>
</comment>
<evidence type="ECO:0000313" key="1">
    <source>
        <dbReference type="EMBL" id="KAK3929418.1"/>
    </source>
</evidence>
<dbReference type="PANTHER" id="PTHR33776">
    <property type="entry name" value="ENDO/EXONUCLEASE/PHOSPHATASE DOMAIN-CONTAINING PROTEIN"/>
    <property type="match status" value="1"/>
</dbReference>
<reference evidence="1" key="1">
    <citation type="submission" date="2021-07" db="EMBL/GenBank/DDBJ databases">
        <authorList>
            <person name="Catto M.A."/>
            <person name="Jacobson A."/>
            <person name="Kennedy G."/>
            <person name="Labadie P."/>
            <person name="Hunt B.G."/>
            <person name="Srinivasan R."/>
        </authorList>
    </citation>
    <scope>NUCLEOTIDE SEQUENCE</scope>
    <source>
        <strain evidence="1">PL_HMW_Pooled</strain>
        <tissue evidence="1">Head</tissue>
    </source>
</reference>
<dbReference type="PANTHER" id="PTHR33776:SF4">
    <property type="entry name" value="ENDONUCLEASE_EXONUCLEASE_PHOSPHATASE DOMAIN-CONTAINING PROTEIN"/>
    <property type="match status" value="1"/>
</dbReference>
<dbReference type="SUPFAM" id="SSF56219">
    <property type="entry name" value="DNase I-like"/>
    <property type="match status" value="1"/>
</dbReference>
<reference evidence="1" key="2">
    <citation type="journal article" date="2023" name="BMC Genomics">
        <title>Pest status, molecular evolution, and epigenetic factors derived from the genome assembly of Frankliniella fusca, a thysanopteran phytovirus vector.</title>
        <authorList>
            <person name="Catto M.A."/>
            <person name="Labadie P.E."/>
            <person name="Jacobson A.L."/>
            <person name="Kennedy G.G."/>
            <person name="Srinivasan R."/>
            <person name="Hunt B.G."/>
        </authorList>
    </citation>
    <scope>NUCLEOTIDE SEQUENCE</scope>
    <source>
        <strain evidence="1">PL_HMW_Pooled</strain>
    </source>
</reference>